<proteinExistence type="predicted"/>
<feature type="signal peptide" evidence="4">
    <location>
        <begin position="1"/>
        <end position="20"/>
    </location>
</feature>
<dbReference type="AlphaFoldDB" id="A0A9W7XIT1"/>
<sequence length="560" mass="61772">MKITTAFVTLAALVSIGANAQQCPSNVVRKEIRSLSSTEWSRVTRVVKLMQDSGWFTWFAYMHTSNFNIIHGCEIFLPWHRRFLRDFETVGQMYDSGFFMPYWDTLRDYANPAGSAVLSSKYIGTNGKSNKCVTDGNQANWSMGYPSSHCLQRQYNNGQTISTWHSPEYIQSLMSRSTKMSQLRPAFEYSIHGAVHLALGGDMVMDWSPNDFAFWLHHANIDRMWFVWQMQNPGQNFWSIEGVDAKGKALTYGTPVPYYNDNILSLMQPGYNKMCFFYENGSTVSRKRSLPNKRDERKCIPRPIAPMPSLNDGVFDNVNDVPVASDTYVKDTIVASLPSDLLDKWFPTYANLPATAQNGTNNSAIPPAPPLDATVYSSSISSSSVEDVYSSTEVSDTDYSDVDDYVSGQSSSDYASDDYSAVAIPTDDGKGDDSAAGVYSEAYQQYDTDENPDAYGIDGVGPKYPMPNPFPLTDAWVKMHKLSPEEIHEHYAQAKEFVNDLNGAGYQSPFAKPSTGNNETTSTADAAESDVSSAANAADSNVSLVMAPVVPGLSGGKTSA</sequence>
<evidence type="ECO:0000256" key="4">
    <source>
        <dbReference type="SAM" id="SignalP"/>
    </source>
</evidence>
<dbReference type="GO" id="GO:0016491">
    <property type="term" value="F:oxidoreductase activity"/>
    <property type="evidence" value="ECO:0007669"/>
    <property type="project" value="InterPro"/>
</dbReference>
<evidence type="ECO:0000313" key="7">
    <source>
        <dbReference type="Proteomes" id="UP001145021"/>
    </source>
</evidence>
<dbReference type="GO" id="GO:0046872">
    <property type="term" value="F:metal ion binding"/>
    <property type="evidence" value="ECO:0007669"/>
    <property type="project" value="UniProtKB-KW"/>
</dbReference>
<evidence type="ECO:0000256" key="1">
    <source>
        <dbReference type="ARBA" id="ARBA00022723"/>
    </source>
</evidence>
<dbReference type="Proteomes" id="UP001145021">
    <property type="component" value="Unassembled WGS sequence"/>
</dbReference>
<evidence type="ECO:0000256" key="2">
    <source>
        <dbReference type="ARBA" id="ARBA00023008"/>
    </source>
</evidence>
<dbReference type="EMBL" id="JANBOH010000101">
    <property type="protein sequence ID" value="KAJ1645514.1"/>
    <property type="molecule type" value="Genomic_DNA"/>
</dbReference>
<feature type="domain" description="Tyrosinase copper-binding" evidence="5">
    <location>
        <begin position="71"/>
        <end position="88"/>
    </location>
</feature>
<accession>A0A9W7XIT1</accession>
<comment type="caution">
    <text evidence="6">The sequence shown here is derived from an EMBL/GenBank/DDBJ whole genome shotgun (WGS) entry which is preliminary data.</text>
</comment>
<evidence type="ECO:0000313" key="6">
    <source>
        <dbReference type="EMBL" id="KAJ1645514.1"/>
    </source>
</evidence>
<feature type="region of interest" description="Disordered" evidence="3">
    <location>
        <begin position="508"/>
        <end position="538"/>
    </location>
</feature>
<feature type="chain" id="PRO_5040930636" description="Tyrosinase copper-binding domain-containing protein" evidence="4">
    <location>
        <begin position="21"/>
        <end position="560"/>
    </location>
</feature>
<keyword evidence="2" id="KW-0186">Copper</keyword>
<gene>
    <name evidence="6" type="ORF">LPJ64_002905</name>
</gene>
<feature type="compositionally biased region" description="Acidic residues" evidence="3">
    <location>
        <begin position="395"/>
        <end position="404"/>
    </location>
</feature>
<feature type="compositionally biased region" description="Low complexity" evidence="3">
    <location>
        <begin position="518"/>
        <end position="538"/>
    </location>
</feature>
<organism evidence="6 7">
    <name type="scientific">Coemansia asiatica</name>
    <dbReference type="NCBI Taxonomy" id="1052880"/>
    <lineage>
        <taxon>Eukaryota</taxon>
        <taxon>Fungi</taxon>
        <taxon>Fungi incertae sedis</taxon>
        <taxon>Zoopagomycota</taxon>
        <taxon>Kickxellomycotina</taxon>
        <taxon>Kickxellomycetes</taxon>
        <taxon>Kickxellales</taxon>
        <taxon>Kickxellaceae</taxon>
        <taxon>Coemansia</taxon>
    </lineage>
</organism>
<dbReference type="PANTHER" id="PTHR11474">
    <property type="entry name" value="TYROSINASE FAMILY MEMBER"/>
    <property type="match status" value="1"/>
</dbReference>
<evidence type="ECO:0000259" key="5">
    <source>
        <dbReference type="PROSITE" id="PS00497"/>
    </source>
</evidence>
<keyword evidence="1" id="KW-0479">Metal-binding</keyword>
<evidence type="ECO:0000256" key="3">
    <source>
        <dbReference type="SAM" id="MobiDB-lite"/>
    </source>
</evidence>
<dbReference type="PRINTS" id="PR00092">
    <property type="entry name" value="TYROSINASE"/>
</dbReference>
<feature type="compositionally biased region" description="Low complexity" evidence="3">
    <location>
        <begin position="405"/>
        <end position="414"/>
    </location>
</feature>
<feature type="region of interest" description="Disordered" evidence="3">
    <location>
        <begin position="386"/>
        <end position="414"/>
    </location>
</feature>
<name>A0A9W7XIT1_9FUNG</name>
<dbReference type="PANTHER" id="PTHR11474:SF126">
    <property type="entry name" value="TYROSINASE-LIKE PROTEIN TYR-1-RELATED"/>
    <property type="match status" value="1"/>
</dbReference>
<dbReference type="InterPro" id="IPR002227">
    <property type="entry name" value="Tyrosinase_Cu-bd"/>
</dbReference>
<dbReference type="InterPro" id="IPR050316">
    <property type="entry name" value="Tyrosinase/Hemocyanin"/>
</dbReference>
<dbReference type="Pfam" id="PF00264">
    <property type="entry name" value="Tyrosinase"/>
    <property type="match status" value="1"/>
</dbReference>
<dbReference type="InterPro" id="IPR008922">
    <property type="entry name" value="Di-copper_centre_dom_sf"/>
</dbReference>
<dbReference type="Gene3D" id="1.10.1280.10">
    <property type="entry name" value="Di-copper center containing domain from catechol oxidase"/>
    <property type="match status" value="1"/>
</dbReference>
<reference evidence="6" key="1">
    <citation type="submission" date="2022-07" db="EMBL/GenBank/DDBJ databases">
        <title>Phylogenomic reconstructions and comparative analyses of Kickxellomycotina fungi.</title>
        <authorList>
            <person name="Reynolds N.K."/>
            <person name="Stajich J.E."/>
            <person name="Barry K."/>
            <person name="Grigoriev I.V."/>
            <person name="Crous P."/>
            <person name="Smith M.E."/>
        </authorList>
    </citation>
    <scope>NUCLEOTIDE SEQUENCE</scope>
    <source>
        <strain evidence="6">NBRC 105413</strain>
    </source>
</reference>
<protein>
    <recommendedName>
        <fullName evidence="5">Tyrosinase copper-binding domain-containing protein</fullName>
    </recommendedName>
</protein>
<dbReference type="PROSITE" id="PS00497">
    <property type="entry name" value="TYROSINASE_1"/>
    <property type="match status" value="1"/>
</dbReference>
<dbReference type="SUPFAM" id="SSF48056">
    <property type="entry name" value="Di-copper centre-containing domain"/>
    <property type="match status" value="1"/>
</dbReference>
<keyword evidence="4" id="KW-0732">Signal</keyword>
<keyword evidence="7" id="KW-1185">Reference proteome</keyword>